<feature type="region of interest" description="Disordered" evidence="1">
    <location>
        <begin position="151"/>
        <end position="176"/>
    </location>
</feature>
<name>A0A919W2M4_9ACTN</name>
<evidence type="ECO:0000256" key="1">
    <source>
        <dbReference type="SAM" id="MobiDB-lite"/>
    </source>
</evidence>
<keyword evidence="4" id="KW-1185">Reference proteome</keyword>
<protein>
    <submittedName>
        <fullName evidence="3">Uncharacterized protein</fullName>
    </submittedName>
</protein>
<evidence type="ECO:0000256" key="2">
    <source>
        <dbReference type="SAM" id="Phobius"/>
    </source>
</evidence>
<dbReference type="EMBL" id="BOQN01000049">
    <property type="protein sequence ID" value="GIM91774.1"/>
    <property type="molecule type" value="Genomic_DNA"/>
</dbReference>
<gene>
    <name evidence="3" type="ORF">Ato02nite_035670</name>
</gene>
<feature type="compositionally biased region" description="Pro residues" evidence="1">
    <location>
        <begin position="1"/>
        <end position="33"/>
    </location>
</feature>
<keyword evidence="2" id="KW-1133">Transmembrane helix</keyword>
<comment type="caution">
    <text evidence="3">The sequence shown here is derived from an EMBL/GenBank/DDBJ whole genome shotgun (WGS) entry which is preliminary data.</text>
</comment>
<evidence type="ECO:0000313" key="4">
    <source>
        <dbReference type="Proteomes" id="UP000677082"/>
    </source>
</evidence>
<feature type="region of interest" description="Disordered" evidence="1">
    <location>
        <begin position="1"/>
        <end position="94"/>
    </location>
</feature>
<sequence length="342" mass="37952">MEEQGPPAPDQPPADGTQPPPTTDALAPPPAQPGPQWHRPPVGQPQWQQPQWQQPQWQQPVPWQPPPAWQPPPPGWQPPPGYPPANWEPQVTGDQLPPFTAPAAKLKPWAIVLIIVLGVLLATAGYVFYIYRVVDSTTKQVAALDDDRWTAPRTWPTEAPPTPQESTPVETGPRASTYPVREAEDLGRVCDGWYYPQSPKFTGKAPHQISVGVIDSTALPSRRMMSSVSVPDLKESIWRAWIPSDPAKTQLVGCVDLVSTGGTVKSCKFDDPEPEKIAMKKAVYRVRLFEAATGRQLLDKAKVNGEDEDCPSLVYLMDGESMLSKVGDRQLYEFYRPYVMKK</sequence>
<feature type="compositionally biased region" description="Low complexity" evidence="1">
    <location>
        <begin position="34"/>
        <end position="61"/>
    </location>
</feature>
<feature type="transmembrane region" description="Helical" evidence="2">
    <location>
        <begin position="109"/>
        <end position="131"/>
    </location>
</feature>
<proteinExistence type="predicted"/>
<evidence type="ECO:0000313" key="3">
    <source>
        <dbReference type="EMBL" id="GIM91774.1"/>
    </source>
</evidence>
<accession>A0A919W2M4</accession>
<dbReference type="Proteomes" id="UP000677082">
    <property type="component" value="Unassembled WGS sequence"/>
</dbReference>
<reference evidence="3 4" key="1">
    <citation type="submission" date="2021-03" db="EMBL/GenBank/DDBJ databases">
        <title>Whole genome shotgun sequence of Actinoplanes toevensis NBRC 105298.</title>
        <authorList>
            <person name="Komaki H."/>
            <person name="Tamura T."/>
        </authorList>
    </citation>
    <scope>NUCLEOTIDE SEQUENCE [LARGE SCALE GENOMIC DNA]</scope>
    <source>
        <strain evidence="3 4">NBRC 105298</strain>
    </source>
</reference>
<dbReference type="RefSeq" id="WP_213007657.1">
    <property type="nucleotide sequence ID" value="NZ_BOQN01000049.1"/>
</dbReference>
<feature type="compositionally biased region" description="Pro residues" evidence="1">
    <location>
        <begin position="62"/>
        <end position="83"/>
    </location>
</feature>
<keyword evidence="2" id="KW-0472">Membrane</keyword>
<keyword evidence="2" id="KW-0812">Transmembrane</keyword>
<organism evidence="3 4">
    <name type="scientific">Paractinoplanes toevensis</name>
    <dbReference type="NCBI Taxonomy" id="571911"/>
    <lineage>
        <taxon>Bacteria</taxon>
        <taxon>Bacillati</taxon>
        <taxon>Actinomycetota</taxon>
        <taxon>Actinomycetes</taxon>
        <taxon>Micromonosporales</taxon>
        <taxon>Micromonosporaceae</taxon>
        <taxon>Paractinoplanes</taxon>
    </lineage>
</organism>
<dbReference type="AlphaFoldDB" id="A0A919W2M4"/>